<evidence type="ECO:0000313" key="1">
    <source>
        <dbReference type="EMBL" id="KAJ4710536.1"/>
    </source>
</evidence>
<comment type="caution">
    <text evidence="1">The sequence shown here is derived from an EMBL/GenBank/DDBJ whole genome shotgun (WGS) entry which is preliminary data.</text>
</comment>
<protein>
    <submittedName>
        <fullName evidence="1">Bromo adjacent-like domain protein</fullName>
    </submittedName>
</protein>
<reference evidence="1 2" key="1">
    <citation type="journal article" date="2023" name="Science">
        <title>Complex scaffold remodeling in plant triterpene biosynthesis.</title>
        <authorList>
            <person name="De La Pena R."/>
            <person name="Hodgson H."/>
            <person name="Liu J.C."/>
            <person name="Stephenson M.J."/>
            <person name="Martin A.C."/>
            <person name="Owen C."/>
            <person name="Harkess A."/>
            <person name="Leebens-Mack J."/>
            <person name="Jimenez L.E."/>
            <person name="Osbourn A."/>
            <person name="Sattely E.S."/>
        </authorList>
    </citation>
    <scope>NUCLEOTIDE SEQUENCE [LARGE SCALE GENOMIC DNA]</scope>
    <source>
        <strain evidence="2">cv. JPN11</strain>
        <tissue evidence="1">Leaf</tissue>
    </source>
</reference>
<sequence>MPSKYLGLPAEKPTQSYGGLVGTKENSQLNCEAFKDVQMQKPGHCTKEILWLGSPWMSRKRRQYYRSFCRNGVKISVHDFVYVLAEEDKRLVAYLEDMYEDSRGNKMVVVRWFHKIDEVGILLPHNFNDREIFFSLCLQDLSIECIDGLATVLSPQHFEKFQNAVAHSQLQPFICDKQFENDDVKPFDITQVKGYWKQEIIRYLFTLTSSKDVSNSQQPCDGQRAEKNFTDVVEIRPKKRHCQSKDDDACEHINRKDSMDASCRDVRISSRSSNDFQSGTGLGNLAGVGSAAQKSQKEADQNSQYLKVGANVEVLSQDSGIRGCWHRALVIKKHKDKVKVRYSDVQDAADEANLLEEWVLASRVAIPDQLGLRLSGRTIVRPAPEFSKGRVYWAVDIGTIVDVWWHDGWWEGIVVQKDSENKFHVYFPGEKQKAVFSRGDLRHSQEWFGNGWVHIKERPDIVSSILSGLGTKQIVEKSCDGNSVQAALDVGRQLFKNETEHSELLSDSGDDKVKNLDLVPDLAKDDLLSQLKWRSSRKRRRAAGSSVHKLHYCHPDGKKTRAVMGSGFCERFLIPTSIKVDHDNCKYMRDSLFNSSVVPPLTNLVMSR</sequence>
<evidence type="ECO:0000313" key="2">
    <source>
        <dbReference type="Proteomes" id="UP001164539"/>
    </source>
</evidence>
<accession>A0ACC1XHD0</accession>
<organism evidence="1 2">
    <name type="scientific">Melia azedarach</name>
    <name type="common">Chinaberry tree</name>
    <dbReference type="NCBI Taxonomy" id="155640"/>
    <lineage>
        <taxon>Eukaryota</taxon>
        <taxon>Viridiplantae</taxon>
        <taxon>Streptophyta</taxon>
        <taxon>Embryophyta</taxon>
        <taxon>Tracheophyta</taxon>
        <taxon>Spermatophyta</taxon>
        <taxon>Magnoliopsida</taxon>
        <taxon>eudicotyledons</taxon>
        <taxon>Gunneridae</taxon>
        <taxon>Pentapetalae</taxon>
        <taxon>rosids</taxon>
        <taxon>malvids</taxon>
        <taxon>Sapindales</taxon>
        <taxon>Meliaceae</taxon>
        <taxon>Melia</taxon>
    </lineage>
</organism>
<keyword evidence="2" id="KW-1185">Reference proteome</keyword>
<proteinExistence type="predicted"/>
<name>A0ACC1XHD0_MELAZ</name>
<dbReference type="Proteomes" id="UP001164539">
    <property type="component" value="Chromosome 9"/>
</dbReference>
<gene>
    <name evidence="1" type="ORF">OWV82_016709</name>
</gene>
<dbReference type="EMBL" id="CM051402">
    <property type="protein sequence ID" value="KAJ4710536.1"/>
    <property type="molecule type" value="Genomic_DNA"/>
</dbReference>